<dbReference type="GO" id="GO:0000398">
    <property type="term" value="P:mRNA splicing, via spliceosome"/>
    <property type="evidence" value="ECO:0007669"/>
    <property type="project" value="TreeGrafter"/>
</dbReference>
<keyword evidence="12" id="KW-1185">Reference proteome</keyword>
<keyword evidence="5 8" id="KW-0175">Coiled coil</keyword>
<comment type="subcellular location">
    <subcellularLocation>
        <location evidence="1">Nucleus</location>
    </subcellularLocation>
</comment>
<feature type="compositionally biased region" description="Basic and acidic residues" evidence="9">
    <location>
        <begin position="349"/>
        <end position="358"/>
    </location>
</feature>
<feature type="compositionally biased region" description="Polar residues" evidence="9">
    <location>
        <begin position="324"/>
        <end position="338"/>
    </location>
</feature>
<feature type="domain" description="CBF1-interacting co-repressor CIR N-terminal" evidence="10">
    <location>
        <begin position="10"/>
        <end position="46"/>
    </location>
</feature>
<keyword evidence="7" id="KW-0539">Nucleus</keyword>
<dbReference type="Pfam" id="PF12542">
    <property type="entry name" value="CWC25"/>
    <property type="match status" value="1"/>
</dbReference>
<keyword evidence="4" id="KW-0747">Spliceosome</keyword>
<protein>
    <recommendedName>
        <fullName evidence="10">CBF1-interacting co-repressor CIR N-terminal domain-containing protein</fullName>
    </recommendedName>
</protein>
<dbReference type="PANTHER" id="PTHR16196:SF0">
    <property type="entry name" value="PRE-MRNA-SPLICING FACTOR CWC25 HOMOLOG"/>
    <property type="match status" value="1"/>
</dbReference>
<evidence type="ECO:0000256" key="6">
    <source>
        <dbReference type="ARBA" id="ARBA00023187"/>
    </source>
</evidence>
<evidence type="ECO:0000256" key="1">
    <source>
        <dbReference type="ARBA" id="ARBA00004123"/>
    </source>
</evidence>
<keyword evidence="3" id="KW-0507">mRNA processing</keyword>
<feature type="compositionally biased region" description="Basic residues" evidence="9">
    <location>
        <begin position="216"/>
        <end position="227"/>
    </location>
</feature>
<accession>A0A9P4N0U0</accession>
<dbReference type="OrthoDB" id="21123at2759"/>
<feature type="coiled-coil region" evidence="8">
    <location>
        <begin position="26"/>
        <end position="58"/>
    </location>
</feature>
<evidence type="ECO:0000256" key="7">
    <source>
        <dbReference type="ARBA" id="ARBA00023242"/>
    </source>
</evidence>
<evidence type="ECO:0000256" key="9">
    <source>
        <dbReference type="SAM" id="MobiDB-lite"/>
    </source>
</evidence>
<evidence type="ECO:0000313" key="11">
    <source>
        <dbReference type="EMBL" id="KAF2260848.1"/>
    </source>
</evidence>
<proteinExistence type="inferred from homology"/>
<evidence type="ECO:0000256" key="4">
    <source>
        <dbReference type="ARBA" id="ARBA00022728"/>
    </source>
</evidence>
<evidence type="ECO:0000313" key="12">
    <source>
        <dbReference type="Proteomes" id="UP000800093"/>
    </source>
</evidence>
<feature type="compositionally biased region" description="Basic residues" evidence="9">
    <location>
        <begin position="237"/>
        <end position="246"/>
    </location>
</feature>
<dbReference type="EMBL" id="ML986671">
    <property type="protein sequence ID" value="KAF2260848.1"/>
    <property type="molecule type" value="Genomic_DNA"/>
</dbReference>
<keyword evidence="6" id="KW-0508">mRNA splicing</keyword>
<dbReference type="AlphaFoldDB" id="A0A9P4N0U0"/>
<feature type="compositionally biased region" description="Basic and acidic residues" evidence="9">
    <location>
        <begin position="158"/>
        <end position="173"/>
    </location>
</feature>
<comment type="caution">
    <text evidence="11">The sequence shown here is derived from an EMBL/GenBank/DDBJ whole genome shotgun (WGS) entry which is preliminary data.</text>
</comment>
<dbReference type="InterPro" id="IPR051376">
    <property type="entry name" value="CWC25_splicing_factor"/>
</dbReference>
<evidence type="ECO:0000256" key="5">
    <source>
        <dbReference type="ARBA" id="ARBA00023054"/>
    </source>
</evidence>
<feature type="region of interest" description="Disordered" evidence="9">
    <location>
        <begin position="155"/>
        <end position="358"/>
    </location>
</feature>
<dbReference type="Pfam" id="PF10197">
    <property type="entry name" value="Cir_N"/>
    <property type="match status" value="1"/>
</dbReference>
<dbReference type="GO" id="GO:0005684">
    <property type="term" value="C:U2-type spliceosomal complex"/>
    <property type="evidence" value="ECO:0007669"/>
    <property type="project" value="TreeGrafter"/>
</dbReference>
<evidence type="ECO:0000256" key="2">
    <source>
        <dbReference type="ARBA" id="ARBA00006695"/>
    </source>
</evidence>
<dbReference type="SMART" id="SM01083">
    <property type="entry name" value="Cir_N"/>
    <property type="match status" value="1"/>
</dbReference>
<evidence type="ECO:0000256" key="3">
    <source>
        <dbReference type="ARBA" id="ARBA00022664"/>
    </source>
</evidence>
<reference evidence="12" key="1">
    <citation type="journal article" date="2020" name="Stud. Mycol.">
        <title>101 Dothideomycetes genomes: A test case for predicting lifestyles and emergence of pathogens.</title>
        <authorList>
            <person name="Haridas S."/>
            <person name="Albert R."/>
            <person name="Binder M."/>
            <person name="Bloem J."/>
            <person name="LaButti K."/>
            <person name="Salamov A."/>
            <person name="Andreopoulos B."/>
            <person name="Baker S."/>
            <person name="Barry K."/>
            <person name="Bills G."/>
            <person name="Bluhm B."/>
            <person name="Cannon C."/>
            <person name="Castanera R."/>
            <person name="Culley D."/>
            <person name="Daum C."/>
            <person name="Ezra D."/>
            <person name="Gonzalez J."/>
            <person name="Henrissat B."/>
            <person name="Kuo A."/>
            <person name="Liang C."/>
            <person name="Lipzen A."/>
            <person name="Lutzoni F."/>
            <person name="Magnuson J."/>
            <person name="Mondo S."/>
            <person name="Nolan M."/>
            <person name="Ohm R."/>
            <person name="Pangilinan J."/>
            <person name="Park H.-J."/>
            <person name="Ramirez L."/>
            <person name="Alfaro M."/>
            <person name="Sun H."/>
            <person name="Tritt A."/>
            <person name="Yoshinaga Y."/>
            <person name="Zwiers L.-H."/>
            <person name="Turgeon B."/>
            <person name="Goodwin S."/>
            <person name="Spatafora J."/>
            <person name="Crous P."/>
            <person name="Grigoriev I."/>
        </authorList>
    </citation>
    <scope>NUCLEOTIDE SEQUENCE [LARGE SCALE GENOMIC DNA]</scope>
    <source>
        <strain evidence="12">CBS 304.66</strain>
    </source>
</reference>
<feature type="compositionally biased region" description="Basic residues" evidence="9">
    <location>
        <begin position="174"/>
        <end position="186"/>
    </location>
</feature>
<dbReference type="Proteomes" id="UP000800093">
    <property type="component" value="Unassembled WGS sequence"/>
</dbReference>
<feature type="compositionally biased region" description="Basic and acidic residues" evidence="9">
    <location>
        <begin position="300"/>
        <end position="316"/>
    </location>
</feature>
<organism evidence="11 12">
    <name type="scientific">Lojkania enalia</name>
    <dbReference type="NCBI Taxonomy" id="147567"/>
    <lineage>
        <taxon>Eukaryota</taxon>
        <taxon>Fungi</taxon>
        <taxon>Dikarya</taxon>
        <taxon>Ascomycota</taxon>
        <taxon>Pezizomycotina</taxon>
        <taxon>Dothideomycetes</taxon>
        <taxon>Pleosporomycetidae</taxon>
        <taxon>Pleosporales</taxon>
        <taxon>Pleosporales incertae sedis</taxon>
        <taxon>Lojkania</taxon>
    </lineage>
</organism>
<dbReference type="InterPro" id="IPR022209">
    <property type="entry name" value="CWC25"/>
</dbReference>
<sequence>MGGDLNLKKSWHPGLSKNQERVWKSEKAALEERKQIEKLRKEREEERQIEELQKLAEASGGKVAQKRVDWMYAGPSGDGQGVTEEREAYLLGKRRIDNLLKASDAETSALRKGAAVGIEAVGGGSAVNALDTKKKVLDDPLLLIQKQRMELQIQQMREAQKEVKRKEKMEKERERRHRHRHNRRDRSRSDDEDYDRWDRHRRRDRLREDSEEYDRRHRHRPRSRSPRRRDDRNSRDHNRRRSRSPYRKSERDNYRRRSRSPRRRFGADDNLNFRRRSRTPPRLSYDSFQRSRSRSPYRRTSNEDQHRRHYSDEDKPRHARSPPATKQESPQRDTQSVTDRLAAMQADAKSLEEQRSERVRLREAEDAVEEAKHKHSKEGGHRFISNVRRGVGDMDLGEVMARGRQGFSRACEEWVEDEIHSVDCIHHHDIGDWGSSARAISLPSMPIAGPIQDDNLDIG</sequence>
<evidence type="ECO:0000259" key="10">
    <source>
        <dbReference type="SMART" id="SM01083"/>
    </source>
</evidence>
<evidence type="ECO:0000256" key="8">
    <source>
        <dbReference type="SAM" id="Coils"/>
    </source>
</evidence>
<gene>
    <name evidence="11" type="ORF">CC78DRAFT_619931</name>
</gene>
<feature type="region of interest" description="Disordered" evidence="9">
    <location>
        <begin position="1"/>
        <end position="22"/>
    </location>
</feature>
<dbReference type="PANTHER" id="PTHR16196">
    <property type="entry name" value="CELL CYCLE CONTROL PROTEIN CWF25"/>
    <property type="match status" value="1"/>
</dbReference>
<name>A0A9P4N0U0_9PLEO</name>
<comment type="similarity">
    <text evidence="2">Belongs to the CWC25 family.</text>
</comment>
<dbReference type="InterPro" id="IPR019339">
    <property type="entry name" value="CIR_N_dom"/>
</dbReference>